<dbReference type="Proteomes" id="UP000013966">
    <property type="component" value="Plasmid p1"/>
</dbReference>
<dbReference type="AlphaFoldDB" id="R4X3E4"/>
<reference evidence="5 6" key="2">
    <citation type="journal article" date="2018" name="Int. J. Syst. Evol. Microbiol.">
        <title>Burkholderia insecticola sp. nov., a gut symbiotic bacterium of the bean bug Riptortus pedestris.</title>
        <authorList>
            <person name="Takeshita K."/>
            <person name="Tamaki H."/>
            <person name="Ohbayashi T."/>
            <person name="Meng X.-Y."/>
            <person name="Sone T."/>
            <person name="Mitani Y."/>
            <person name="Peeters C."/>
            <person name="Kikuchi Y."/>
            <person name="Vandamme P."/>
        </authorList>
    </citation>
    <scope>NUCLEOTIDE SEQUENCE [LARGE SCALE GENOMIC DNA]</scope>
    <source>
        <strain evidence="5">RPE64</strain>
        <plasmid evidence="5 6">p1</plasmid>
    </source>
</reference>
<name>R4X3E4_9BURK</name>
<dbReference type="Gene3D" id="3.40.50.720">
    <property type="entry name" value="NAD(P)-binding Rossmann-like Domain"/>
    <property type="match status" value="1"/>
</dbReference>
<dbReference type="PANTHER" id="PTHR43362:SF1">
    <property type="entry name" value="MANNITOL DEHYDROGENASE 2-RELATED"/>
    <property type="match status" value="1"/>
</dbReference>
<evidence type="ECO:0000313" key="5">
    <source>
        <dbReference type="EMBL" id="BAN27356.1"/>
    </source>
</evidence>
<dbReference type="HOGENOM" id="CLU_027324_0_1_4"/>
<dbReference type="GO" id="GO:0016616">
    <property type="term" value="F:oxidoreductase activity, acting on the CH-OH group of donors, NAD or NADP as acceptor"/>
    <property type="evidence" value="ECO:0007669"/>
    <property type="project" value="TreeGrafter"/>
</dbReference>
<evidence type="ECO:0000313" key="6">
    <source>
        <dbReference type="Proteomes" id="UP000013966"/>
    </source>
</evidence>
<protein>
    <submittedName>
        <fullName evidence="5">Mannitol dehydrogenase domain protein</fullName>
    </submittedName>
</protein>
<dbReference type="InterPro" id="IPR050988">
    <property type="entry name" value="Mannitol_DH/Oxidoreductase"/>
</dbReference>
<feature type="domain" description="Mannitol dehydrogenase C-terminal" evidence="4">
    <location>
        <begin position="290"/>
        <end position="477"/>
    </location>
</feature>
<dbReference type="EMBL" id="AP013061">
    <property type="protein sequence ID" value="BAN27356.1"/>
    <property type="molecule type" value="Genomic_DNA"/>
</dbReference>
<dbReference type="SUPFAM" id="SSF48179">
    <property type="entry name" value="6-phosphogluconate dehydrogenase C-terminal domain-like"/>
    <property type="match status" value="1"/>
</dbReference>
<geneLocation type="plasmid" evidence="5 6">
    <name>p1</name>
</geneLocation>
<dbReference type="Gene3D" id="1.10.1040.10">
    <property type="entry name" value="N-(1-d-carboxylethyl)-l-norvaline Dehydrogenase, domain 2"/>
    <property type="match status" value="1"/>
</dbReference>
<proteinExistence type="predicted"/>
<dbReference type="InterPro" id="IPR036291">
    <property type="entry name" value="NAD(P)-bd_dom_sf"/>
</dbReference>
<accession>R4X3E4</accession>
<sequence length="497" mass="54074">MPTQMTDQSTLCRSSLAALKAHVLSPEWREPAIGIVHLGIGNFHRAHEALYTEEAMLAQPGDWGICGVTLQGDVSKRDALMKQDGLYSVVERGPDGVRVTVVRALREVLAMPVDRARLFARFADERVRIVSLTVTEKGYCRDPQTGDADFTHPGIAHDLMHPDEASTVPGILCAALKSRRDAGAAPFTVLSCDNLSHNGDALRQAVCSFARKLDPALADWIETQVAFPSTMVDRIVPATTDADREAAHAALGVRDEVPVPCEPFRQWVIEDRFPCGRPAWEVAGAQLVDDVAPFEVAKLRMLNATHSTLAYLSMLAGFETISDAVGHAPLRTLIHEMMTHEIAPTLNVPASFDLLAYRDALLDRYANPALSHRCAQIAMDGSQKMPPRILSTIAARLDAGQPIERLALATAAWFTFLRGQSDDGTRYRIDDPLAERLTKAAGDADTPERLVDALLAISDVFPPALAHHPALRDALIRAATKLRGGALAAIAEYSRID</sequence>
<dbReference type="PATRIC" id="fig|758793.3.peg.5567"/>
<dbReference type="InterPro" id="IPR013131">
    <property type="entry name" value="Mannitol_DH_N"/>
</dbReference>
<dbReference type="InterPro" id="IPR008927">
    <property type="entry name" value="6-PGluconate_DH-like_C_sf"/>
</dbReference>
<feature type="domain" description="Mannitol dehydrogenase N-terminal" evidence="3">
    <location>
        <begin position="34"/>
        <end position="281"/>
    </location>
</feature>
<gene>
    <name evidence="5" type="ORF">BRPE64_DCDS04200</name>
</gene>
<evidence type="ECO:0000259" key="3">
    <source>
        <dbReference type="Pfam" id="PF01232"/>
    </source>
</evidence>
<reference evidence="5 6" key="1">
    <citation type="journal article" date="2013" name="Genome Announc.">
        <title>Complete Genome Sequence of Burkholderia sp. Strain RPE64, Bacterial Symbiont of the Bean Bug Riptortus pedestris.</title>
        <authorList>
            <person name="Shibata T.F."/>
            <person name="Maeda T."/>
            <person name="Nikoh N."/>
            <person name="Yamaguchi K."/>
            <person name="Oshima K."/>
            <person name="Hattori M."/>
            <person name="Nishiyama T."/>
            <person name="Hasebe M."/>
            <person name="Fukatsu T."/>
            <person name="Kikuchi Y."/>
            <person name="Shigenobu S."/>
        </authorList>
    </citation>
    <scope>NUCLEOTIDE SEQUENCE [LARGE SCALE GENOMIC DNA]</scope>
    <source>
        <plasmid evidence="5 6">p1</plasmid>
    </source>
</reference>
<dbReference type="InterPro" id="IPR000669">
    <property type="entry name" value="Mannitol_DH"/>
</dbReference>
<dbReference type="InterPro" id="IPR013328">
    <property type="entry name" value="6PGD_dom2"/>
</dbReference>
<dbReference type="PRINTS" id="PR00084">
    <property type="entry name" value="MTLDHDRGNASE"/>
</dbReference>
<keyword evidence="1" id="KW-0560">Oxidoreductase</keyword>
<keyword evidence="2" id="KW-0520">NAD</keyword>
<dbReference type="Pfam" id="PF01232">
    <property type="entry name" value="Mannitol_dh"/>
    <property type="match status" value="1"/>
</dbReference>
<keyword evidence="6" id="KW-1185">Reference proteome</keyword>
<organism evidence="5 6">
    <name type="scientific">Caballeronia insecticola</name>
    <dbReference type="NCBI Taxonomy" id="758793"/>
    <lineage>
        <taxon>Bacteria</taxon>
        <taxon>Pseudomonadati</taxon>
        <taxon>Pseudomonadota</taxon>
        <taxon>Betaproteobacteria</taxon>
        <taxon>Burkholderiales</taxon>
        <taxon>Burkholderiaceae</taxon>
        <taxon>Caballeronia</taxon>
    </lineage>
</organism>
<dbReference type="KEGG" id="buo:BRPE64_DCDS04200"/>
<dbReference type="PROSITE" id="PS00974">
    <property type="entry name" value="MANNITOL_DHGENASE"/>
    <property type="match status" value="1"/>
</dbReference>
<dbReference type="InterPro" id="IPR013118">
    <property type="entry name" value="Mannitol_DH_C"/>
</dbReference>
<evidence type="ECO:0000259" key="4">
    <source>
        <dbReference type="Pfam" id="PF08125"/>
    </source>
</evidence>
<dbReference type="Pfam" id="PF08125">
    <property type="entry name" value="Mannitol_dh_C"/>
    <property type="match status" value="1"/>
</dbReference>
<dbReference type="GO" id="GO:0019594">
    <property type="term" value="P:mannitol metabolic process"/>
    <property type="evidence" value="ECO:0007669"/>
    <property type="project" value="InterPro"/>
</dbReference>
<keyword evidence="5" id="KW-0614">Plasmid</keyword>
<evidence type="ECO:0000256" key="1">
    <source>
        <dbReference type="ARBA" id="ARBA00023002"/>
    </source>
</evidence>
<dbReference type="SUPFAM" id="SSF51735">
    <property type="entry name" value="NAD(P)-binding Rossmann-fold domains"/>
    <property type="match status" value="1"/>
</dbReference>
<evidence type="ECO:0000256" key="2">
    <source>
        <dbReference type="ARBA" id="ARBA00023027"/>
    </source>
</evidence>
<dbReference type="InterPro" id="IPR023027">
    <property type="entry name" value="Mannitol_DH_CS"/>
</dbReference>
<dbReference type="PANTHER" id="PTHR43362">
    <property type="entry name" value="MANNITOL DEHYDROGENASE DSF1-RELATED"/>
    <property type="match status" value="1"/>
</dbReference>